<accession>J9CTX4</accession>
<comment type="caution">
    <text evidence="1">The sequence shown here is derived from an EMBL/GenBank/DDBJ whole genome shotgun (WGS) entry which is preliminary data.</text>
</comment>
<name>J9CTX4_9ZZZZ</name>
<sequence length="41" mass="4610">MTVLYVVNNEQIHFSVIMTHTAFASSSTNETAWDLHTQTAL</sequence>
<gene>
    <name evidence="1" type="ORF">EVA_08230</name>
</gene>
<proteinExistence type="predicted"/>
<evidence type="ECO:0000313" key="1">
    <source>
        <dbReference type="EMBL" id="EJX03666.1"/>
    </source>
</evidence>
<protein>
    <submittedName>
        <fullName evidence="1">Uncharacterized protein</fullName>
    </submittedName>
</protein>
<dbReference type="EMBL" id="AMCI01002087">
    <property type="protein sequence ID" value="EJX03666.1"/>
    <property type="molecule type" value="Genomic_DNA"/>
</dbReference>
<feature type="non-terminal residue" evidence="1">
    <location>
        <position position="41"/>
    </location>
</feature>
<reference evidence="1" key="1">
    <citation type="journal article" date="2012" name="PLoS ONE">
        <title>Gene sets for utilization of primary and secondary nutrition supplies in the distal gut of endangered iberian lynx.</title>
        <authorList>
            <person name="Alcaide M."/>
            <person name="Messina E."/>
            <person name="Richter M."/>
            <person name="Bargiela R."/>
            <person name="Peplies J."/>
            <person name="Huws S.A."/>
            <person name="Newbold C.J."/>
            <person name="Golyshin P.N."/>
            <person name="Simon M.A."/>
            <person name="Lopez G."/>
            <person name="Yakimov M.M."/>
            <person name="Ferrer M."/>
        </authorList>
    </citation>
    <scope>NUCLEOTIDE SEQUENCE</scope>
</reference>
<dbReference type="AlphaFoldDB" id="J9CTX4"/>
<organism evidence="1">
    <name type="scientific">gut metagenome</name>
    <dbReference type="NCBI Taxonomy" id="749906"/>
    <lineage>
        <taxon>unclassified sequences</taxon>
        <taxon>metagenomes</taxon>
        <taxon>organismal metagenomes</taxon>
    </lineage>
</organism>